<accession>A0A1H3MGZ1</accession>
<dbReference type="InterPro" id="IPR008274">
    <property type="entry name" value="AldOxase/xan_DH_MoCoBD1"/>
</dbReference>
<name>A0A1H3MGZ1_9FIRM</name>
<dbReference type="InterPro" id="IPR037165">
    <property type="entry name" value="AldOxase/xan_DH_Mopterin-bd_sf"/>
</dbReference>
<keyword evidence="1" id="KW-0500">Molybdenum</keyword>
<dbReference type="GO" id="GO:0005506">
    <property type="term" value="F:iron ion binding"/>
    <property type="evidence" value="ECO:0007669"/>
    <property type="project" value="InterPro"/>
</dbReference>
<dbReference type="OrthoDB" id="9759099at2"/>
<dbReference type="InterPro" id="IPR016208">
    <property type="entry name" value="Ald_Oxase/xanthine_DH-like"/>
</dbReference>
<gene>
    <name evidence="4" type="ORF">SAMN05192546_104135</name>
</gene>
<evidence type="ECO:0000256" key="1">
    <source>
        <dbReference type="ARBA" id="ARBA00022505"/>
    </source>
</evidence>
<dbReference type="AlphaFoldDB" id="A0A1H3MGZ1"/>
<dbReference type="GO" id="GO:0016491">
    <property type="term" value="F:oxidoreductase activity"/>
    <property type="evidence" value="ECO:0007669"/>
    <property type="project" value="UniProtKB-KW"/>
</dbReference>
<keyword evidence="2" id="KW-0560">Oxidoreductase</keyword>
<dbReference type="InterPro" id="IPR000674">
    <property type="entry name" value="Ald_Oxase/Xan_DH_a/b"/>
</dbReference>
<evidence type="ECO:0000313" key="5">
    <source>
        <dbReference type="Proteomes" id="UP000199230"/>
    </source>
</evidence>
<feature type="domain" description="Aldehyde oxidase/xanthine dehydrogenase a/b hammerhead" evidence="3">
    <location>
        <begin position="25"/>
        <end position="137"/>
    </location>
</feature>
<evidence type="ECO:0000313" key="4">
    <source>
        <dbReference type="EMBL" id="SDY75950.1"/>
    </source>
</evidence>
<dbReference type="EMBL" id="FNPV01000004">
    <property type="protein sequence ID" value="SDY75950.1"/>
    <property type="molecule type" value="Genomic_DNA"/>
</dbReference>
<organism evidence="4 5">
    <name type="scientific">Tindallia californiensis</name>
    <dbReference type="NCBI Taxonomy" id="159292"/>
    <lineage>
        <taxon>Bacteria</taxon>
        <taxon>Bacillati</taxon>
        <taxon>Bacillota</taxon>
        <taxon>Clostridia</taxon>
        <taxon>Peptostreptococcales</taxon>
        <taxon>Tindalliaceae</taxon>
        <taxon>Tindallia</taxon>
    </lineage>
</organism>
<proteinExistence type="predicted"/>
<dbReference type="RefSeq" id="WP_093312634.1">
    <property type="nucleotide sequence ID" value="NZ_FNPV01000004.1"/>
</dbReference>
<dbReference type="Gene3D" id="3.90.1170.50">
    <property type="entry name" value="Aldehyde oxidase/xanthine dehydrogenase, a/b hammerhead"/>
    <property type="match status" value="1"/>
</dbReference>
<sequence>MKSSKEKFKYVGRSPAMHDAKEKATGKINYTGDIKKADMLYARLVLSTVAHGKIRHISTEKAEALPGVVKVYTFENTPDTRYNSHQWNPGLKVLKDERLFSEKARFVGDRMAAVVAKDAFTAKKAADLIEIDYETLEPVLNIEEAYDQQKPLIHEGTKNCIGNHSIEVGNVESLDESAHIIVESEMETPKIHHAAMEPHVCLAEADYNGQVTIWTPCQVVFQVQLIAAQVLKLPLAKVRAIKTPMGGSFGGKGQPVLEPVCAYMAYDLRKPVRLETDRRESILASRTRHRVKGKVKSFVDKEGIIKGRSIDLAVDSGAYFTNGEALFMAMGKKANRMYRISHQKIRGDIVYTNTPIGGACRGYGSPQIHAITEINIDQMAMKTGWDPVDFRLKNVVHPYDDDPTGGPNIGNARVMDCVKEGAEAFNWYQRRQRAEESRHDRLIKGVGMACGTHGNGYYGAYQDFITLDIRMTEDGDLILKSALHDQGCGTVITMKQIVSQVMDLPLEKVTAYEADTLISPYDSAGTQASRVTYVCGAGARKTAELLKNKMIEAATRIFDLSPAEIIMENEYLTNGKTGGILASYGELVLQMKEKLKMDAHMNYTYESPANPAVYGAHFTEVEIDRYTGLVKVKEVLAVHDIGKAINPGMVEGQIHGAIQMGIGMAISEDLKIDEKGVAKGDNFSRYHVINAPDMPEIKVKLVEEGDEYGPFGAKSIGEVAAVPITAAVINAIHHALEVVITQLPASPERIIEAIQQKEKKGAQNE</sequence>
<dbReference type="InterPro" id="IPR046867">
    <property type="entry name" value="AldOxase/xan_DH_MoCoBD2"/>
</dbReference>
<keyword evidence="5" id="KW-1185">Reference proteome</keyword>
<dbReference type="PANTHER" id="PTHR11908:SF132">
    <property type="entry name" value="ALDEHYDE OXIDASE 1-RELATED"/>
    <property type="match status" value="1"/>
</dbReference>
<dbReference type="SMART" id="SM01008">
    <property type="entry name" value="Ald_Xan_dh_C"/>
    <property type="match status" value="1"/>
</dbReference>
<reference evidence="4 5" key="1">
    <citation type="submission" date="2016-10" db="EMBL/GenBank/DDBJ databases">
        <authorList>
            <person name="de Groot N.N."/>
        </authorList>
    </citation>
    <scope>NUCLEOTIDE SEQUENCE [LARGE SCALE GENOMIC DNA]</scope>
    <source>
        <strain evidence="4 5">APO</strain>
    </source>
</reference>
<dbReference type="PANTHER" id="PTHR11908">
    <property type="entry name" value="XANTHINE DEHYDROGENASE"/>
    <property type="match status" value="1"/>
</dbReference>
<dbReference type="SUPFAM" id="SSF56003">
    <property type="entry name" value="Molybdenum cofactor-binding domain"/>
    <property type="match status" value="1"/>
</dbReference>
<dbReference type="SUPFAM" id="SSF54665">
    <property type="entry name" value="CO dehydrogenase molybdoprotein N-domain-like"/>
    <property type="match status" value="1"/>
</dbReference>
<evidence type="ECO:0000259" key="3">
    <source>
        <dbReference type="SMART" id="SM01008"/>
    </source>
</evidence>
<dbReference type="Proteomes" id="UP000199230">
    <property type="component" value="Unassembled WGS sequence"/>
</dbReference>
<dbReference type="Pfam" id="PF01315">
    <property type="entry name" value="Ald_Xan_dh_C"/>
    <property type="match status" value="1"/>
</dbReference>
<dbReference type="STRING" id="159292.SAMN05192546_104135"/>
<evidence type="ECO:0000256" key="2">
    <source>
        <dbReference type="ARBA" id="ARBA00023002"/>
    </source>
</evidence>
<dbReference type="Gene3D" id="3.30.365.10">
    <property type="entry name" value="Aldehyde oxidase/xanthine dehydrogenase, molybdopterin binding domain"/>
    <property type="match status" value="4"/>
</dbReference>
<dbReference type="Pfam" id="PF20256">
    <property type="entry name" value="MoCoBD_2"/>
    <property type="match status" value="1"/>
</dbReference>
<dbReference type="Pfam" id="PF02738">
    <property type="entry name" value="MoCoBD_1"/>
    <property type="match status" value="1"/>
</dbReference>
<protein>
    <submittedName>
        <fullName evidence="4">Xanthine dehydrogenase molybdenum-binding subunit</fullName>
    </submittedName>
</protein>
<dbReference type="InterPro" id="IPR036856">
    <property type="entry name" value="Ald_Oxase/Xan_DH_a/b_sf"/>
</dbReference>